<dbReference type="AlphaFoldDB" id="A0AAX6FVS4"/>
<dbReference type="EMBL" id="JANAVB010025798">
    <property type="protein sequence ID" value="KAJ6820138.1"/>
    <property type="molecule type" value="Genomic_DNA"/>
</dbReference>
<reference evidence="1" key="1">
    <citation type="journal article" date="2023" name="GigaByte">
        <title>Genome assembly of the bearded iris, Iris pallida Lam.</title>
        <authorList>
            <person name="Bruccoleri R.E."/>
            <person name="Oakeley E.J."/>
            <person name="Faust A.M.E."/>
            <person name="Altorfer M."/>
            <person name="Dessus-Babus S."/>
            <person name="Burckhardt D."/>
            <person name="Oertli M."/>
            <person name="Naumann U."/>
            <person name="Petersen F."/>
            <person name="Wong J."/>
        </authorList>
    </citation>
    <scope>NUCLEOTIDE SEQUENCE</scope>
    <source>
        <strain evidence="1">GSM-AAB239-AS_SAM_17_03QT</strain>
    </source>
</reference>
<reference evidence="1" key="2">
    <citation type="submission" date="2023-04" db="EMBL/GenBank/DDBJ databases">
        <authorList>
            <person name="Bruccoleri R.E."/>
            <person name="Oakeley E.J."/>
            <person name="Faust A.-M."/>
            <person name="Dessus-Babus S."/>
            <person name="Altorfer M."/>
            <person name="Burckhardt D."/>
            <person name="Oertli M."/>
            <person name="Naumann U."/>
            <person name="Petersen F."/>
            <person name="Wong J."/>
        </authorList>
    </citation>
    <scope>NUCLEOTIDE SEQUENCE</scope>
    <source>
        <strain evidence="1">GSM-AAB239-AS_SAM_17_03QT</strain>
        <tissue evidence="1">Leaf</tissue>
    </source>
</reference>
<organism evidence="1 2">
    <name type="scientific">Iris pallida</name>
    <name type="common">Sweet iris</name>
    <dbReference type="NCBI Taxonomy" id="29817"/>
    <lineage>
        <taxon>Eukaryota</taxon>
        <taxon>Viridiplantae</taxon>
        <taxon>Streptophyta</taxon>
        <taxon>Embryophyta</taxon>
        <taxon>Tracheophyta</taxon>
        <taxon>Spermatophyta</taxon>
        <taxon>Magnoliopsida</taxon>
        <taxon>Liliopsida</taxon>
        <taxon>Asparagales</taxon>
        <taxon>Iridaceae</taxon>
        <taxon>Iridoideae</taxon>
        <taxon>Irideae</taxon>
        <taxon>Iris</taxon>
    </lineage>
</organism>
<accession>A0AAX6FVS4</accession>
<gene>
    <name evidence="1" type="ORF">M6B38_399525</name>
</gene>
<sequence>MLLLFSTSLSIDENRNPNRKGKWDGSVRTWIPGPPRGVHRPRDLPDLPPRLVPVGRDFDRVPGRGRVRHGLGPVPPVRHLLRAQPGRRAGRMLLEEGALLPPLRSHPHRRWQNEISDDETSNNKFYMNLLETTIIIYVFN</sequence>
<protein>
    <submittedName>
        <fullName evidence="1">F-box protein PP2-B10-like isoform X1</fullName>
    </submittedName>
</protein>
<comment type="caution">
    <text evidence="1">The sequence shown here is derived from an EMBL/GenBank/DDBJ whole genome shotgun (WGS) entry which is preliminary data.</text>
</comment>
<name>A0AAX6FVS4_IRIPA</name>
<dbReference type="Proteomes" id="UP001140949">
    <property type="component" value="Unassembled WGS sequence"/>
</dbReference>
<proteinExistence type="predicted"/>
<evidence type="ECO:0000313" key="1">
    <source>
        <dbReference type="EMBL" id="KAJ6820138.1"/>
    </source>
</evidence>
<keyword evidence="2" id="KW-1185">Reference proteome</keyword>
<evidence type="ECO:0000313" key="2">
    <source>
        <dbReference type="Proteomes" id="UP001140949"/>
    </source>
</evidence>